<dbReference type="InterPro" id="IPR016181">
    <property type="entry name" value="Acyl_CoA_acyltransferase"/>
</dbReference>
<reference evidence="2 3" key="1">
    <citation type="journal article" date="2020" name="Microorganisms">
        <title>Simultaneous Genome Sequencing of Prosthecochloris ethylica and Desulfuromonas acetoxidans within a Syntrophic Mixture Reveals Unique Pili and Protein Interactions.</title>
        <authorList>
            <person name="Kyndt J.A."/>
            <person name="Van Beeumen J.J."/>
            <person name="Meyer T.E."/>
        </authorList>
    </citation>
    <scope>NUCLEOTIDE SEQUENCE [LARGE SCALE GENOMIC DNA]</scope>
    <source>
        <strain evidence="2 3">N3</strain>
    </source>
</reference>
<gene>
    <name evidence="2" type="ORF">INT08_07040</name>
</gene>
<dbReference type="RefSeq" id="WP_175186684.1">
    <property type="nucleotide sequence ID" value="NZ_JABVZQ010000001.1"/>
</dbReference>
<keyword evidence="3" id="KW-1185">Reference proteome</keyword>
<protein>
    <submittedName>
        <fullName evidence="2">GNAT family N-acetyltransferase</fullName>
    </submittedName>
</protein>
<evidence type="ECO:0000313" key="2">
    <source>
        <dbReference type="EMBL" id="MBF0636927.1"/>
    </source>
</evidence>
<feature type="domain" description="N-acetyltransferase" evidence="1">
    <location>
        <begin position="45"/>
        <end position="131"/>
    </location>
</feature>
<organism evidence="2 3">
    <name type="scientific">Prosthecochloris ethylica</name>
    <dbReference type="NCBI Taxonomy" id="2743976"/>
    <lineage>
        <taxon>Bacteria</taxon>
        <taxon>Pseudomonadati</taxon>
        <taxon>Chlorobiota</taxon>
        <taxon>Chlorobiia</taxon>
        <taxon>Chlorobiales</taxon>
        <taxon>Chlorobiaceae</taxon>
        <taxon>Prosthecochloris</taxon>
    </lineage>
</organism>
<dbReference type="PANTHER" id="PTHR39173:SF1">
    <property type="entry name" value="ACETYLTRANSFERASE"/>
    <property type="match status" value="1"/>
</dbReference>
<dbReference type="EMBL" id="JADGII010000009">
    <property type="protein sequence ID" value="MBF0636927.1"/>
    <property type="molecule type" value="Genomic_DNA"/>
</dbReference>
<proteinExistence type="predicted"/>
<dbReference type="Gene3D" id="3.40.630.30">
    <property type="match status" value="1"/>
</dbReference>
<evidence type="ECO:0000313" key="3">
    <source>
        <dbReference type="Proteomes" id="UP000619838"/>
    </source>
</evidence>
<dbReference type="PANTHER" id="PTHR39173">
    <property type="entry name" value="ACETYLTRANSFERASE"/>
    <property type="match status" value="1"/>
</dbReference>
<sequence>MKKVIMMSERFPSFLSPPLLRDGELTLSLVRTCPADTIKKHVPCYLFLMRSGQKGWPAGVLSLRLGNAAEELYYPGHIGYRVRRSFRGRRYAERSVRMILPFAQRHGYRQIWISCRPDNPASRITCERNGGRLQEIVTIPGSHEMYHQGYRMACRYVIDLEEKEKAVQHGTAF</sequence>
<dbReference type="InterPro" id="IPR000182">
    <property type="entry name" value="GNAT_dom"/>
</dbReference>
<dbReference type="Proteomes" id="UP000619838">
    <property type="component" value="Unassembled WGS sequence"/>
</dbReference>
<dbReference type="Pfam" id="PF13302">
    <property type="entry name" value="Acetyltransf_3"/>
    <property type="match status" value="1"/>
</dbReference>
<name>A0ABR9XS92_9CHLB</name>
<comment type="caution">
    <text evidence="2">The sequence shown here is derived from an EMBL/GenBank/DDBJ whole genome shotgun (WGS) entry which is preliminary data.</text>
</comment>
<dbReference type="SUPFAM" id="SSF55729">
    <property type="entry name" value="Acyl-CoA N-acyltransferases (Nat)"/>
    <property type="match status" value="1"/>
</dbReference>
<accession>A0ABR9XS92</accession>
<evidence type="ECO:0000259" key="1">
    <source>
        <dbReference type="Pfam" id="PF13302"/>
    </source>
</evidence>